<dbReference type="SMART" id="SM00456">
    <property type="entry name" value="WW"/>
    <property type="match status" value="1"/>
</dbReference>
<dbReference type="InterPro" id="IPR036020">
    <property type="entry name" value="WW_dom_sf"/>
</dbReference>
<dbReference type="PROSITE" id="PS50020">
    <property type="entry name" value="WW_DOMAIN_2"/>
    <property type="match status" value="1"/>
</dbReference>
<reference evidence="4" key="1">
    <citation type="submission" date="2021-01" db="EMBL/GenBank/DDBJ databases">
        <authorList>
            <person name="Corre E."/>
            <person name="Pelletier E."/>
            <person name="Niang G."/>
            <person name="Scheremetjew M."/>
            <person name="Finn R."/>
            <person name="Kale V."/>
            <person name="Holt S."/>
            <person name="Cochrane G."/>
            <person name="Meng A."/>
            <person name="Brown T."/>
            <person name="Cohen L."/>
        </authorList>
    </citation>
    <scope>NUCLEOTIDE SEQUENCE</scope>
    <source>
        <strain evidence="4">CCMP2222</strain>
    </source>
</reference>
<dbReference type="AlphaFoldDB" id="A0A7S2AG84"/>
<proteinExistence type="predicted"/>
<dbReference type="PROSITE" id="PS50128">
    <property type="entry name" value="SURP"/>
    <property type="match status" value="1"/>
</dbReference>
<dbReference type="CDD" id="cd00201">
    <property type="entry name" value="WW"/>
    <property type="match status" value="1"/>
</dbReference>
<sequence>MAGKMYDQKAMFRDDGSYDFKKREDWDYKHTYDYMAGWLGQEKTEAEKKRKKKLGTTDLPAPPIPQDRSLADNIEKTARYVHKSDDPGVFERLVQEKNRGKPGWGFLEEGGEGNDYYRFVRHCYEREVDPRPLAEQARKVKGDRDLKQANAKNNVFTAGMGTETPKKKDPVFKVNELMEVIGIKNKPDYNGKIVRVVKYHSDVDRYEVKFEGGRYDTVVVKLREENLMYSAVQERDPDDEKEMPEGEIPNSTRVDIRGLQSEAAKWLNGQKGIIVQWDKDTERYEVRLDINNDVKKIKAANVRVELPEGWEEHYDEHLQRSYYLNTKTQKVTWKHPTVANQRAKFGQVKENNIGDLEEAGVEIDADRKVYDVDDEEELEGGFNLHELVKKVEEQEEKREAAEDAGEDVDSDDGMHCVKKKRKKKRQEVSVEALQAKVSELLDKTMGHRVTLRKDYTLLEGNVVAKDMDPIMDQWEADPEGDSKLLQSTYEVMLGLLEKGLVLMSQVRKARLQLLEMGKIIDRAATTDPKQLLTDAKWVHALLKTM</sequence>
<evidence type="ECO:0000256" key="1">
    <source>
        <dbReference type="SAM" id="MobiDB-lite"/>
    </source>
</evidence>
<dbReference type="SUPFAM" id="SSF51045">
    <property type="entry name" value="WW domain"/>
    <property type="match status" value="1"/>
</dbReference>
<feature type="region of interest" description="Disordered" evidence="1">
    <location>
        <begin position="393"/>
        <end position="421"/>
    </location>
</feature>
<feature type="domain" description="SURP motif" evidence="3">
    <location>
        <begin position="73"/>
        <end position="117"/>
    </location>
</feature>
<organism evidence="4">
    <name type="scientific">Alexandrium andersonii</name>
    <dbReference type="NCBI Taxonomy" id="327968"/>
    <lineage>
        <taxon>Eukaryota</taxon>
        <taxon>Sar</taxon>
        <taxon>Alveolata</taxon>
        <taxon>Dinophyceae</taxon>
        <taxon>Gonyaulacales</taxon>
        <taxon>Pyrocystaceae</taxon>
        <taxon>Alexandrium</taxon>
    </lineage>
</organism>
<dbReference type="Pfam" id="PF00397">
    <property type="entry name" value="WW"/>
    <property type="match status" value="1"/>
</dbReference>
<gene>
    <name evidence="4" type="ORF">AAND1436_LOCUS3174</name>
</gene>
<evidence type="ECO:0000259" key="3">
    <source>
        <dbReference type="PROSITE" id="PS50128"/>
    </source>
</evidence>
<protein>
    <recommendedName>
        <fullName evidence="5">WW domain-containing protein</fullName>
    </recommendedName>
</protein>
<feature type="compositionally biased region" description="Acidic residues" evidence="1">
    <location>
        <begin position="402"/>
        <end position="411"/>
    </location>
</feature>
<dbReference type="Gene3D" id="1.10.10.790">
    <property type="entry name" value="Surp module"/>
    <property type="match status" value="1"/>
</dbReference>
<feature type="region of interest" description="Disordered" evidence="1">
    <location>
        <begin position="45"/>
        <end position="71"/>
    </location>
</feature>
<dbReference type="Gene3D" id="2.20.70.10">
    <property type="match status" value="1"/>
</dbReference>
<dbReference type="InterPro" id="IPR035967">
    <property type="entry name" value="SWAP/Surp_sf"/>
</dbReference>
<dbReference type="GO" id="GO:0003723">
    <property type="term" value="F:RNA binding"/>
    <property type="evidence" value="ECO:0007669"/>
    <property type="project" value="InterPro"/>
</dbReference>
<dbReference type="GO" id="GO:0006396">
    <property type="term" value="P:RNA processing"/>
    <property type="evidence" value="ECO:0007669"/>
    <property type="project" value="InterPro"/>
</dbReference>
<dbReference type="InterPro" id="IPR000061">
    <property type="entry name" value="Surp"/>
</dbReference>
<feature type="domain" description="WW" evidence="2">
    <location>
        <begin position="304"/>
        <end position="338"/>
    </location>
</feature>
<accession>A0A7S2AG84</accession>
<dbReference type="Pfam" id="PF01805">
    <property type="entry name" value="Surp"/>
    <property type="match status" value="1"/>
</dbReference>
<dbReference type="EMBL" id="HBGQ01006261">
    <property type="protein sequence ID" value="CAD9367074.1"/>
    <property type="molecule type" value="Transcribed_RNA"/>
</dbReference>
<name>A0A7S2AG84_9DINO</name>
<evidence type="ECO:0000313" key="4">
    <source>
        <dbReference type="EMBL" id="CAD9367074.1"/>
    </source>
</evidence>
<evidence type="ECO:0000259" key="2">
    <source>
        <dbReference type="PROSITE" id="PS50020"/>
    </source>
</evidence>
<evidence type="ECO:0008006" key="5">
    <source>
        <dbReference type="Google" id="ProtNLM"/>
    </source>
</evidence>
<dbReference type="InterPro" id="IPR001202">
    <property type="entry name" value="WW_dom"/>
</dbReference>
<dbReference type="SUPFAM" id="SSF109905">
    <property type="entry name" value="Surp module (SWAP domain)"/>
    <property type="match status" value="1"/>
</dbReference>